<dbReference type="Proteomes" id="UP000180166">
    <property type="component" value="Chromosome"/>
</dbReference>
<sequence>MSLCLDTDPELIVVGQAATMTRALYAIPAAAPDAVVLGVRLPDGDGIDLCRILTSRVGGPRCVILTVHADESTRRAAESAGAAGYLVKNITVDLPASVKQAMRKTIGRAPTRQTGRSISYRLQGFGPADHEHCSLTSVPSSKYYEITPPKSGARHRDRYS</sequence>
<dbReference type="Pfam" id="PF00072">
    <property type="entry name" value="Response_reg"/>
    <property type="match status" value="1"/>
</dbReference>
<dbReference type="InterPro" id="IPR011006">
    <property type="entry name" value="CheY-like_superfamily"/>
</dbReference>
<dbReference type="PROSITE" id="PS50110">
    <property type="entry name" value="RESPONSE_REGULATORY"/>
    <property type="match status" value="1"/>
</dbReference>
<evidence type="ECO:0000256" key="1">
    <source>
        <dbReference type="PROSITE-ProRule" id="PRU00169"/>
    </source>
</evidence>
<protein>
    <submittedName>
        <fullName evidence="3">Transcriptional regulatory protein DevR (DosR)</fullName>
    </submittedName>
</protein>
<gene>
    <name evidence="3" type="ORF">NS506_03717</name>
</gene>
<accession>A0ABC8AUT0</accession>
<dbReference type="Gene3D" id="3.40.50.2300">
    <property type="match status" value="1"/>
</dbReference>
<proteinExistence type="predicted"/>
<dbReference type="KEGG" id="nsr:NS506_03717"/>
<dbReference type="SUPFAM" id="SSF52172">
    <property type="entry name" value="CheY-like"/>
    <property type="match status" value="1"/>
</dbReference>
<feature type="domain" description="Response regulatory" evidence="2">
    <location>
        <begin position="1"/>
        <end position="103"/>
    </location>
</feature>
<dbReference type="AlphaFoldDB" id="A0ABC8AUT0"/>
<dbReference type="CDD" id="cd17535">
    <property type="entry name" value="REC_NarL-like"/>
    <property type="match status" value="1"/>
</dbReference>
<dbReference type="InterPro" id="IPR001789">
    <property type="entry name" value="Sig_transdc_resp-reg_receiver"/>
</dbReference>
<evidence type="ECO:0000259" key="2">
    <source>
        <dbReference type="PROSITE" id="PS50110"/>
    </source>
</evidence>
<evidence type="ECO:0000313" key="4">
    <source>
        <dbReference type="Proteomes" id="UP000180166"/>
    </source>
</evidence>
<comment type="caution">
    <text evidence="1">Lacks conserved residue(s) required for the propagation of feature annotation.</text>
</comment>
<dbReference type="EMBL" id="CP017839">
    <property type="protein sequence ID" value="APA97766.1"/>
    <property type="molecule type" value="Genomic_DNA"/>
</dbReference>
<evidence type="ECO:0000313" key="3">
    <source>
        <dbReference type="EMBL" id="APA97766.1"/>
    </source>
</evidence>
<dbReference type="InterPro" id="IPR058245">
    <property type="entry name" value="NreC/VraR/RcsB-like_REC"/>
</dbReference>
<name>A0ABC8AUT0_9NOCA</name>
<dbReference type="SMART" id="SM00448">
    <property type="entry name" value="REC"/>
    <property type="match status" value="1"/>
</dbReference>
<reference evidence="3 4" key="1">
    <citation type="submission" date="2016-10" db="EMBL/GenBank/DDBJ databases">
        <title>Genome sequence of Nocardia seriolae strain EM150506, isolated from Anguila japonica.</title>
        <authorList>
            <person name="Han H.-J."/>
        </authorList>
    </citation>
    <scope>NUCLEOTIDE SEQUENCE [LARGE SCALE GENOMIC DNA]</scope>
    <source>
        <strain evidence="3 4">EM150506</strain>
    </source>
</reference>
<organism evidence="3 4">
    <name type="scientific">Nocardia seriolae</name>
    <dbReference type="NCBI Taxonomy" id="37332"/>
    <lineage>
        <taxon>Bacteria</taxon>
        <taxon>Bacillati</taxon>
        <taxon>Actinomycetota</taxon>
        <taxon>Actinomycetes</taxon>
        <taxon>Mycobacteriales</taxon>
        <taxon>Nocardiaceae</taxon>
        <taxon>Nocardia</taxon>
    </lineage>
</organism>